<gene>
    <name evidence="9" type="ORF">CK203_025377</name>
</gene>
<evidence type="ECO:0000256" key="5">
    <source>
        <dbReference type="ARBA" id="ARBA00022989"/>
    </source>
</evidence>
<keyword evidence="3" id="KW-0808">Transferase</keyword>
<keyword evidence="6 7" id="KW-0472">Membrane</keyword>
<feature type="transmembrane region" description="Helical" evidence="7">
    <location>
        <begin position="157"/>
        <end position="179"/>
    </location>
</feature>
<dbReference type="Pfam" id="PF03552">
    <property type="entry name" value="Cellulose_synt"/>
    <property type="match status" value="1"/>
</dbReference>
<evidence type="ECO:0000256" key="4">
    <source>
        <dbReference type="ARBA" id="ARBA00022692"/>
    </source>
</evidence>
<accession>A0A438IZB4</accession>
<keyword evidence="5 7" id="KW-1133">Transmembrane helix</keyword>
<dbReference type="InterPro" id="IPR054722">
    <property type="entry name" value="PolX-like_BBD"/>
</dbReference>
<feature type="domain" description="Retrovirus-related Pol polyprotein from transposon TNT 1-94-like beta-barrel" evidence="8">
    <location>
        <begin position="6"/>
        <end position="57"/>
    </location>
</feature>
<keyword evidence="2" id="KW-0328">Glycosyltransferase</keyword>
<sequence>MRPSKHEEFVYMGNGSKVKVEFFGMIKLRLATKIFVLLHDVAYIPSLRRNLISVSVLGIKILRDRANGVLKLSQRTYIEKISKRFNMHNCSSTKAPIVKGDKFSKAQCPQNDDEREEMRTIPYHLWLAALCMLMYVHALMLLLLWACWEASQLGGPFVGSAILFGVFLGGPLSMQLGIFGCPESYMDCIGTSRENKLKRNHHENVGAVNALAKASSVPTNELNLLNLERDHHTNNNKALKEILLYNVLEDDK</sequence>
<evidence type="ECO:0000256" key="7">
    <source>
        <dbReference type="SAM" id="Phobius"/>
    </source>
</evidence>
<proteinExistence type="predicted"/>
<evidence type="ECO:0000256" key="3">
    <source>
        <dbReference type="ARBA" id="ARBA00022679"/>
    </source>
</evidence>
<dbReference type="AlphaFoldDB" id="A0A438IZB4"/>
<dbReference type="GO" id="GO:0030244">
    <property type="term" value="P:cellulose biosynthetic process"/>
    <property type="evidence" value="ECO:0007669"/>
    <property type="project" value="InterPro"/>
</dbReference>
<dbReference type="GO" id="GO:0016020">
    <property type="term" value="C:membrane"/>
    <property type="evidence" value="ECO:0007669"/>
    <property type="project" value="InterPro"/>
</dbReference>
<dbReference type="GO" id="GO:0012505">
    <property type="term" value="C:endomembrane system"/>
    <property type="evidence" value="ECO:0007669"/>
    <property type="project" value="UniProtKB-SubCell"/>
</dbReference>
<keyword evidence="4 7" id="KW-0812">Transmembrane</keyword>
<evidence type="ECO:0000256" key="2">
    <source>
        <dbReference type="ARBA" id="ARBA00022676"/>
    </source>
</evidence>
<dbReference type="GO" id="GO:0016760">
    <property type="term" value="F:cellulose synthase (UDP-forming) activity"/>
    <property type="evidence" value="ECO:0007669"/>
    <property type="project" value="InterPro"/>
</dbReference>
<evidence type="ECO:0000313" key="10">
    <source>
        <dbReference type="Proteomes" id="UP000288805"/>
    </source>
</evidence>
<feature type="transmembrane region" description="Helical" evidence="7">
    <location>
        <begin position="125"/>
        <end position="145"/>
    </location>
</feature>
<dbReference type="Proteomes" id="UP000288805">
    <property type="component" value="Unassembled WGS sequence"/>
</dbReference>
<evidence type="ECO:0000259" key="8">
    <source>
        <dbReference type="Pfam" id="PF22936"/>
    </source>
</evidence>
<evidence type="ECO:0000256" key="6">
    <source>
        <dbReference type="ARBA" id="ARBA00023136"/>
    </source>
</evidence>
<dbReference type="Pfam" id="PF22936">
    <property type="entry name" value="Pol_BBD"/>
    <property type="match status" value="1"/>
</dbReference>
<organism evidence="9 10">
    <name type="scientific">Vitis vinifera</name>
    <name type="common">Grape</name>
    <dbReference type="NCBI Taxonomy" id="29760"/>
    <lineage>
        <taxon>Eukaryota</taxon>
        <taxon>Viridiplantae</taxon>
        <taxon>Streptophyta</taxon>
        <taxon>Embryophyta</taxon>
        <taxon>Tracheophyta</taxon>
        <taxon>Spermatophyta</taxon>
        <taxon>Magnoliopsida</taxon>
        <taxon>eudicotyledons</taxon>
        <taxon>Gunneridae</taxon>
        <taxon>Pentapetalae</taxon>
        <taxon>rosids</taxon>
        <taxon>Vitales</taxon>
        <taxon>Vitaceae</taxon>
        <taxon>Viteae</taxon>
        <taxon>Vitis</taxon>
    </lineage>
</organism>
<evidence type="ECO:0000313" key="9">
    <source>
        <dbReference type="EMBL" id="RVX02050.1"/>
    </source>
</evidence>
<name>A0A438IZB4_VITVI</name>
<protein>
    <recommendedName>
        <fullName evidence="8">Retrovirus-related Pol polyprotein from transposon TNT 1-94-like beta-barrel domain-containing protein</fullName>
    </recommendedName>
</protein>
<dbReference type="EMBL" id="QGNW01000072">
    <property type="protein sequence ID" value="RVX02050.1"/>
    <property type="molecule type" value="Genomic_DNA"/>
</dbReference>
<comment type="subcellular location">
    <subcellularLocation>
        <location evidence="1">Endomembrane system</location>
    </subcellularLocation>
</comment>
<evidence type="ECO:0000256" key="1">
    <source>
        <dbReference type="ARBA" id="ARBA00004308"/>
    </source>
</evidence>
<dbReference type="InterPro" id="IPR005150">
    <property type="entry name" value="Cellulose_synth"/>
</dbReference>
<comment type="caution">
    <text evidence="9">The sequence shown here is derived from an EMBL/GenBank/DDBJ whole genome shotgun (WGS) entry which is preliminary data.</text>
</comment>
<reference evidence="9 10" key="1">
    <citation type="journal article" date="2018" name="PLoS Genet.">
        <title>Population sequencing reveals clonal diversity and ancestral inbreeding in the grapevine cultivar Chardonnay.</title>
        <authorList>
            <person name="Roach M.J."/>
            <person name="Johnson D.L."/>
            <person name="Bohlmann J."/>
            <person name="van Vuuren H.J."/>
            <person name="Jones S.J."/>
            <person name="Pretorius I.S."/>
            <person name="Schmidt S.A."/>
            <person name="Borneman A.R."/>
        </authorList>
    </citation>
    <scope>NUCLEOTIDE SEQUENCE [LARGE SCALE GENOMIC DNA]</scope>
    <source>
        <strain evidence="10">cv. Chardonnay</strain>
        <tissue evidence="9">Leaf</tissue>
    </source>
</reference>